<dbReference type="EMBL" id="CM023476">
    <property type="protein sequence ID" value="KAH7940621.1"/>
    <property type="molecule type" value="Genomic_DNA"/>
</dbReference>
<reference evidence="1" key="1">
    <citation type="submission" date="2020-05" db="EMBL/GenBank/DDBJ databases">
        <title>Large-scale comparative analyses of tick genomes elucidate their genetic diversity and vector capacities.</title>
        <authorList>
            <person name="Jia N."/>
            <person name="Wang J."/>
            <person name="Shi W."/>
            <person name="Du L."/>
            <person name="Sun Y."/>
            <person name="Zhan W."/>
            <person name="Jiang J."/>
            <person name="Wang Q."/>
            <person name="Zhang B."/>
            <person name="Ji P."/>
            <person name="Sakyi L.B."/>
            <person name="Cui X."/>
            <person name="Yuan T."/>
            <person name="Jiang B."/>
            <person name="Yang W."/>
            <person name="Lam T.T.-Y."/>
            <person name="Chang Q."/>
            <person name="Ding S."/>
            <person name="Wang X."/>
            <person name="Zhu J."/>
            <person name="Ruan X."/>
            <person name="Zhao L."/>
            <person name="Wei J."/>
            <person name="Que T."/>
            <person name="Du C."/>
            <person name="Cheng J."/>
            <person name="Dai P."/>
            <person name="Han X."/>
            <person name="Huang E."/>
            <person name="Gao Y."/>
            <person name="Liu J."/>
            <person name="Shao H."/>
            <person name="Ye R."/>
            <person name="Li L."/>
            <person name="Wei W."/>
            <person name="Wang X."/>
            <person name="Wang C."/>
            <person name="Yang T."/>
            <person name="Huo Q."/>
            <person name="Li W."/>
            <person name="Guo W."/>
            <person name="Chen H."/>
            <person name="Zhou L."/>
            <person name="Ni X."/>
            <person name="Tian J."/>
            <person name="Zhou Y."/>
            <person name="Sheng Y."/>
            <person name="Liu T."/>
            <person name="Pan Y."/>
            <person name="Xia L."/>
            <person name="Li J."/>
            <person name="Zhao F."/>
            <person name="Cao W."/>
        </authorList>
    </citation>
    <scope>NUCLEOTIDE SEQUENCE</scope>
    <source>
        <strain evidence="1">Dsil-2018</strain>
    </source>
</reference>
<name>A0ACB8CD70_DERSI</name>
<keyword evidence="2" id="KW-1185">Reference proteome</keyword>
<sequence length="117" mass="12335">MAYHVYGEDGEKAQVWVQDIPPEEVTQDQGWRSAGSRRVGAITSAADSNAPSPQPGVRRGKSGGAGLKSKVLRAGRMSSLPRNDAKIVIRPRGGLDISKIGAVTVSDAILATARINQ</sequence>
<dbReference type="Proteomes" id="UP000821865">
    <property type="component" value="Chromosome 7"/>
</dbReference>
<evidence type="ECO:0000313" key="2">
    <source>
        <dbReference type="Proteomes" id="UP000821865"/>
    </source>
</evidence>
<organism evidence="1 2">
    <name type="scientific">Dermacentor silvarum</name>
    <name type="common">Tick</name>
    <dbReference type="NCBI Taxonomy" id="543639"/>
    <lineage>
        <taxon>Eukaryota</taxon>
        <taxon>Metazoa</taxon>
        <taxon>Ecdysozoa</taxon>
        <taxon>Arthropoda</taxon>
        <taxon>Chelicerata</taxon>
        <taxon>Arachnida</taxon>
        <taxon>Acari</taxon>
        <taxon>Parasitiformes</taxon>
        <taxon>Ixodida</taxon>
        <taxon>Ixodoidea</taxon>
        <taxon>Ixodidae</taxon>
        <taxon>Rhipicephalinae</taxon>
        <taxon>Dermacentor</taxon>
    </lineage>
</organism>
<gene>
    <name evidence="1" type="ORF">HPB49_002566</name>
</gene>
<protein>
    <submittedName>
        <fullName evidence="1">Uncharacterized protein</fullName>
    </submittedName>
</protein>
<accession>A0ACB8CD70</accession>
<evidence type="ECO:0000313" key="1">
    <source>
        <dbReference type="EMBL" id="KAH7940621.1"/>
    </source>
</evidence>
<comment type="caution">
    <text evidence="1">The sequence shown here is derived from an EMBL/GenBank/DDBJ whole genome shotgun (WGS) entry which is preliminary data.</text>
</comment>
<proteinExistence type="predicted"/>